<keyword evidence="1" id="KW-0238">DNA-binding</keyword>
<feature type="domain" description="HTH cro/C1-type" evidence="2">
    <location>
        <begin position="5"/>
        <end position="59"/>
    </location>
</feature>
<evidence type="ECO:0000313" key="3">
    <source>
        <dbReference type="EMBL" id="MCO4294303.1"/>
    </source>
</evidence>
<dbReference type="RefSeq" id="WP_252589331.1">
    <property type="nucleotide sequence ID" value="NZ_JAMWYS010000053.1"/>
</dbReference>
<dbReference type="InterPro" id="IPR010982">
    <property type="entry name" value="Lambda_DNA-bd_dom_sf"/>
</dbReference>
<dbReference type="GO" id="GO:0003677">
    <property type="term" value="F:DNA binding"/>
    <property type="evidence" value="ECO:0007669"/>
    <property type="project" value="UniProtKB-KW"/>
</dbReference>
<dbReference type="EMBL" id="JAMWYS010000053">
    <property type="protein sequence ID" value="MCO4294303.1"/>
    <property type="molecule type" value="Genomic_DNA"/>
</dbReference>
<dbReference type="Pfam" id="PF01381">
    <property type="entry name" value="HTH_3"/>
    <property type="match status" value="1"/>
</dbReference>
<dbReference type="PROSITE" id="PS50943">
    <property type="entry name" value="HTH_CROC1"/>
    <property type="match status" value="1"/>
</dbReference>
<dbReference type="AlphaFoldDB" id="A0A9X2F9I5"/>
<keyword evidence="4" id="KW-1185">Reference proteome</keyword>
<proteinExistence type="predicted"/>
<accession>A0A9X2F9I5</accession>
<dbReference type="Proteomes" id="UP001155182">
    <property type="component" value="Unassembled WGS sequence"/>
</dbReference>
<evidence type="ECO:0000313" key="4">
    <source>
        <dbReference type="Proteomes" id="UP001155182"/>
    </source>
</evidence>
<dbReference type="Gene3D" id="1.10.260.40">
    <property type="entry name" value="lambda repressor-like DNA-binding domains"/>
    <property type="match status" value="1"/>
</dbReference>
<dbReference type="InterPro" id="IPR001387">
    <property type="entry name" value="Cro/C1-type_HTH"/>
</dbReference>
<dbReference type="PANTHER" id="PTHR46558">
    <property type="entry name" value="TRACRIPTIONAL REGULATORY PROTEIN-RELATED-RELATED"/>
    <property type="match status" value="1"/>
</dbReference>
<evidence type="ECO:0000256" key="1">
    <source>
        <dbReference type="ARBA" id="ARBA00023125"/>
    </source>
</evidence>
<reference evidence="3" key="1">
    <citation type="submission" date="2022-06" db="EMBL/GenBank/DDBJ databases">
        <title>Solitalea sp. MAHUQ-68 isolated from rhizospheric soil.</title>
        <authorList>
            <person name="Huq M.A."/>
        </authorList>
    </citation>
    <scope>NUCLEOTIDE SEQUENCE</scope>
    <source>
        <strain evidence="3">MAHUQ-68</strain>
    </source>
</reference>
<sequence>MGSNIKWLRKRVKKSQTELAEQLNVSRAVINSYEHNIAKPPLELLVTVADYFGLSTDTLLRTNLATYHELPFRELLEAEKIKKKITS</sequence>
<dbReference type="SUPFAM" id="SSF47413">
    <property type="entry name" value="lambda repressor-like DNA-binding domains"/>
    <property type="match status" value="1"/>
</dbReference>
<name>A0A9X2F9I5_9SPHI</name>
<evidence type="ECO:0000259" key="2">
    <source>
        <dbReference type="PROSITE" id="PS50943"/>
    </source>
</evidence>
<dbReference type="PANTHER" id="PTHR46558:SF4">
    <property type="entry name" value="DNA-BIDING PHAGE PROTEIN"/>
    <property type="match status" value="1"/>
</dbReference>
<dbReference type="CDD" id="cd00093">
    <property type="entry name" value="HTH_XRE"/>
    <property type="match status" value="1"/>
</dbReference>
<organism evidence="3 4">
    <name type="scientific">Solitalea agri</name>
    <dbReference type="NCBI Taxonomy" id="2953739"/>
    <lineage>
        <taxon>Bacteria</taxon>
        <taxon>Pseudomonadati</taxon>
        <taxon>Bacteroidota</taxon>
        <taxon>Sphingobacteriia</taxon>
        <taxon>Sphingobacteriales</taxon>
        <taxon>Sphingobacteriaceae</taxon>
        <taxon>Solitalea</taxon>
    </lineage>
</organism>
<dbReference type="SMART" id="SM00530">
    <property type="entry name" value="HTH_XRE"/>
    <property type="match status" value="1"/>
</dbReference>
<comment type="caution">
    <text evidence="3">The sequence shown here is derived from an EMBL/GenBank/DDBJ whole genome shotgun (WGS) entry which is preliminary data.</text>
</comment>
<protein>
    <submittedName>
        <fullName evidence="3">Helix-turn-helix domain-containing protein</fullName>
    </submittedName>
</protein>
<gene>
    <name evidence="3" type="ORF">NF867_15685</name>
</gene>